<gene>
    <name evidence="1" type="ORF">QBD03_03360</name>
</gene>
<reference evidence="1" key="1">
    <citation type="submission" date="2023-04" db="EMBL/GenBank/DDBJ databases">
        <title>Novel strain of Lactilactobacillus sakei and use thereof.</title>
        <authorList>
            <person name="Kim S.Y."/>
        </authorList>
    </citation>
    <scope>NUCLEOTIDE SEQUENCE</scope>
    <source>
        <strain evidence="1">HUP1</strain>
    </source>
</reference>
<sequence>MKRLCILAYQGLPFLVDNLVIFNKKERNFVKKLNNRIDELSMSWQVELDSSFGNISDIEVKAPQAVLLKNVLQYRFNTGSFPKNDIYQLGALELQEGDIGGVISFLKYLDR</sequence>
<dbReference type="AlphaFoldDB" id="A0AAF0GRL7"/>
<protein>
    <submittedName>
        <fullName evidence="1">Uncharacterized protein</fullName>
    </submittedName>
</protein>
<evidence type="ECO:0000313" key="2">
    <source>
        <dbReference type="Proteomes" id="UP001179858"/>
    </source>
</evidence>
<proteinExistence type="predicted"/>
<dbReference type="EMBL" id="CP122959">
    <property type="protein sequence ID" value="WGI19761.1"/>
    <property type="molecule type" value="Genomic_DNA"/>
</dbReference>
<organism evidence="1 2">
    <name type="scientific">Latilactobacillus sakei</name>
    <name type="common">Lactobacillus sakei</name>
    <dbReference type="NCBI Taxonomy" id="1599"/>
    <lineage>
        <taxon>Bacteria</taxon>
        <taxon>Bacillati</taxon>
        <taxon>Bacillota</taxon>
        <taxon>Bacilli</taxon>
        <taxon>Lactobacillales</taxon>
        <taxon>Lactobacillaceae</taxon>
        <taxon>Latilactobacillus</taxon>
    </lineage>
</organism>
<dbReference type="Proteomes" id="UP001179858">
    <property type="component" value="Chromosome"/>
</dbReference>
<dbReference type="RefSeq" id="WP_280103194.1">
    <property type="nucleotide sequence ID" value="NZ_CP122959.1"/>
</dbReference>
<evidence type="ECO:0000313" key="1">
    <source>
        <dbReference type="EMBL" id="WGI19761.1"/>
    </source>
</evidence>
<accession>A0AAF0GRL7</accession>
<name>A0AAF0GRL7_LATSK</name>